<evidence type="ECO:0000313" key="11">
    <source>
        <dbReference type="EMBL" id="AXX92364.1"/>
    </source>
</evidence>
<dbReference type="PANTHER" id="PTHR33540">
    <property type="entry name" value="TRNA THREONYLCARBAMOYLADENOSINE BIOSYNTHESIS PROTEIN TSAE"/>
    <property type="match status" value="1"/>
</dbReference>
<evidence type="ECO:0000313" key="14">
    <source>
        <dbReference type="Proteomes" id="UP000262712"/>
    </source>
</evidence>
<keyword evidence="7" id="KW-0547">Nucleotide-binding</keyword>
<keyword evidence="11" id="KW-0012">Acyltransferase</keyword>
<comment type="subcellular location">
    <subcellularLocation>
        <location evidence="1">Cytoplasm</location>
    </subcellularLocation>
</comment>
<name>A0A2G1DI79_9BACT</name>
<dbReference type="GO" id="GO:0046872">
    <property type="term" value="F:metal ion binding"/>
    <property type="evidence" value="ECO:0007669"/>
    <property type="project" value="UniProtKB-KW"/>
</dbReference>
<dbReference type="Proteomes" id="UP000262712">
    <property type="component" value="Chromosome"/>
</dbReference>
<protein>
    <recommendedName>
        <fullName evidence="3">tRNA threonylcarbamoyladenosine biosynthesis protein TsaE</fullName>
    </recommendedName>
    <alternativeName>
        <fullName evidence="10">t(6)A37 threonylcarbamoyladenosine biosynthesis protein TsaE</fullName>
    </alternativeName>
</protein>
<dbReference type="EMBL" id="NXFY01000008">
    <property type="protein sequence ID" value="PHO18185.1"/>
    <property type="molecule type" value="Genomic_DNA"/>
</dbReference>
<keyword evidence="12" id="KW-0808">Transferase</keyword>
<dbReference type="PANTHER" id="PTHR33540:SF2">
    <property type="entry name" value="TRNA THREONYLCARBAMOYLADENOSINE BIOSYNTHESIS PROTEIN TSAE"/>
    <property type="match status" value="1"/>
</dbReference>
<keyword evidence="6" id="KW-0479">Metal-binding</keyword>
<evidence type="ECO:0000256" key="4">
    <source>
        <dbReference type="ARBA" id="ARBA00022490"/>
    </source>
</evidence>
<reference evidence="12 13" key="1">
    <citation type="submission" date="2017-09" db="EMBL/GenBank/DDBJ databases">
        <title>Arcobacter canalis sp. nov., a new species isolated from a water canal contaminated with urban sewage.</title>
        <authorList>
            <person name="Perez-Cataluna A."/>
            <person name="Salas-Masso N."/>
            <person name="Figueras M.J."/>
        </authorList>
    </citation>
    <scope>NUCLEOTIDE SEQUENCE [LARGE SCALE GENOMIC DNA]</scope>
    <source>
        <strain evidence="12 13">F98-3</strain>
    </source>
</reference>
<keyword evidence="13" id="KW-1185">Reference proteome</keyword>
<evidence type="ECO:0000256" key="10">
    <source>
        <dbReference type="ARBA" id="ARBA00032441"/>
    </source>
</evidence>
<proteinExistence type="inferred from homology"/>
<dbReference type="Gene3D" id="3.40.50.300">
    <property type="entry name" value="P-loop containing nucleotide triphosphate hydrolases"/>
    <property type="match status" value="1"/>
</dbReference>
<dbReference type="GO" id="GO:0016746">
    <property type="term" value="F:acyltransferase activity"/>
    <property type="evidence" value="ECO:0007669"/>
    <property type="project" value="UniProtKB-KW"/>
</dbReference>
<keyword evidence="8" id="KW-0067">ATP-binding</keyword>
<evidence type="ECO:0000256" key="2">
    <source>
        <dbReference type="ARBA" id="ARBA00007599"/>
    </source>
</evidence>
<evidence type="ECO:0000256" key="1">
    <source>
        <dbReference type="ARBA" id="ARBA00004496"/>
    </source>
</evidence>
<dbReference type="Proteomes" id="UP000221222">
    <property type="component" value="Unassembled WGS sequence"/>
</dbReference>
<dbReference type="GO" id="GO:0005737">
    <property type="term" value="C:cytoplasm"/>
    <property type="evidence" value="ECO:0007669"/>
    <property type="project" value="UniProtKB-SubCell"/>
</dbReference>
<comment type="similarity">
    <text evidence="2">Belongs to the TsaE family.</text>
</comment>
<dbReference type="AlphaFoldDB" id="A0A2G1DI79"/>
<dbReference type="NCBIfam" id="TIGR00150">
    <property type="entry name" value="T6A_YjeE"/>
    <property type="match status" value="1"/>
</dbReference>
<evidence type="ECO:0000256" key="6">
    <source>
        <dbReference type="ARBA" id="ARBA00022723"/>
    </source>
</evidence>
<evidence type="ECO:0000256" key="3">
    <source>
        <dbReference type="ARBA" id="ARBA00019010"/>
    </source>
</evidence>
<evidence type="ECO:0000256" key="7">
    <source>
        <dbReference type="ARBA" id="ARBA00022741"/>
    </source>
</evidence>
<keyword evidence="9" id="KW-0460">Magnesium</keyword>
<evidence type="ECO:0000256" key="5">
    <source>
        <dbReference type="ARBA" id="ARBA00022694"/>
    </source>
</evidence>
<evidence type="ECO:0000313" key="13">
    <source>
        <dbReference type="Proteomes" id="UP000221222"/>
    </source>
</evidence>
<sequence>MQKEFELKLENIDKVVNFLKDLLIEKKDCVVLLCGDLASGKTTLVKNFVKSYGVEDLVTSPTFSIQTIYSNDLYHYDVYNKGLQEFISLGLLEEFEKSGLHFVEWGDERLEELLISYGFNVITVKIEKKDNKRQYKIYA</sequence>
<evidence type="ECO:0000313" key="12">
    <source>
        <dbReference type="EMBL" id="PHO18185.1"/>
    </source>
</evidence>
<dbReference type="KEGG" id="amol:AMOL_1389"/>
<dbReference type="InterPro" id="IPR027417">
    <property type="entry name" value="P-loop_NTPase"/>
</dbReference>
<dbReference type="Pfam" id="PF02367">
    <property type="entry name" value="TsaE"/>
    <property type="match status" value="1"/>
</dbReference>
<accession>A0A2G1DI79</accession>
<gene>
    <name evidence="11" type="primary">tsaE</name>
    <name evidence="11" type="ORF">AMOL_1389</name>
    <name evidence="12" type="ORF">CPU12_06895</name>
</gene>
<dbReference type="InterPro" id="IPR003442">
    <property type="entry name" value="T6A_TsaE"/>
</dbReference>
<dbReference type="RefSeq" id="WP_099342361.1">
    <property type="nucleotide sequence ID" value="NZ_CP032098.1"/>
</dbReference>
<evidence type="ECO:0000256" key="9">
    <source>
        <dbReference type="ARBA" id="ARBA00022842"/>
    </source>
</evidence>
<dbReference type="GO" id="GO:0002949">
    <property type="term" value="P:tRNA threonylcarbamoyladenosine modification"/>
    <property type="evidence" value="ECO:0007669"/>
    <property type="project" value="InterPro"/>
</dbReference>
<organism evidence="12 13">
    <name type="scientific">Malaciobacter molluscorum LMG 25693</name>
    <dbReference type="NCBI Taxonomy" id="870501"/>
    <lineage>
        <taxon>Bacteria</taxon>
        <taxon>Pseudomonadati</taxon>
        <taxon>Campylobacterota</taxon>
        <taxon>Epsilonproteobacteria</taxon>
        <taxon>Campylobacterales</taxon>
        <taxon>Arcobacteraceae</taxon>
        <taxon>Malaciobacter</taxon>
    </lineage>
</organism>
<dbReference type="SUPFAM" id="SSF52540">
    <property type="entry name" value="P-loop containing nucleoside triphosphate hydrolases"/>
    <property type="match status" value="1"/>
</dbReference>
<keyword evidence="4" id="KW-0963">Cytoplasm</keyword>
<evidence type="ECO:0000256" key="8">
    <source>
        <dbReference type="ARBA" id="ARBA00022840"/>
    </source>
</evidence>
<keyword evidence="5" id="KW-0819">tRNA processing</keyword>
<dbReference type="EMBL" id="CP032098">
    <property type="protein sequence ID" value="AXX92364.1"/>
    <property type="molecule type" value="Genomic_DNA"/>
</dbReference>
<dbReference type="GO" id="GO:0005524">
    <property type="term" value="F:ATP binding"/>
    <property type="evidence" value="ECO:0007669"/>
    <property type="project" value="UniProtKB-KW"/>
</dbReference>
<reference evidence="11 14" key="2">
    <citation type="submission" date="2018-08" db="EMBL/GenBank/DDBJ databases">
        <title>Complete genome of the Arcobacter molluscorum type strain LMG 25693.</title>
        <authorList>
            <person name="Miller W.G."/>
            <person name="Yee E."/>
            <person name="Bono J.L."/>
        </authorList>
    </citation>
    <scope>NUCLEOTIDE SEQUENCE [LARGE SCALE GENOMIC DNA]</scope>
    <source>
        <strain evidence="11 14">CECT 7696</strain>
    </source>
</reference>